<sequence length="99" mass="11643">MITNWFNETCLDSLLLELKLIGVILKTAPQELMFNVGIQILHLDHHVFSPVVQTMTPALQEIIVDRHNYYRNQVAGGNVRVIKMLDFLQLFEWLQWYES</sequence>
<protein>
    <submittedName>
        <fullName evidence="3">Uncharacterized protein</fullName>
    </submittedName>
</protein>
<keyword evidence="2" id="KW-0964">Secreted</keyword>
<dbReference type="Proteomes" id="UP001107558">
    <property type="component" value="Chromosome 1"/>
</dbReference>
<reference evidence="3" key="1">
    <citation type="submission" date="2021-03" db="EMBL/GenBank/DDBJ databases">
        <title>Chromosome level genome of the anhydrobiotic midge Polypedilum vanderplanki.</title>
        <authorList>
            <person name="Yoshida Y."/>
            <person name="Kikawada T."/>
            <person name="Gusev O."/>
        </authorList>
    </citation>
    <scope>NUCLEOTIDE SEQUENCE</scope>
    <source>
        <strain evidence="3">NIAS01</strain>
        <tissue evidence="3">Whole body or cell culture</tissue>
    </source>
</reference>
<organism evidence="3 4">
    <name type="scientific">Polypedilum vanderplanki</name>
    <name type="common">Sleeping chironomid midge</name>
    <dbReference type="NCBI Taxonomy" id="319348"/>
    <lineage>
        <taxon>Eukaryota</taxon>
        <taxon>Metazoa</taxon>
        <taxon>Ecdysozoa</taxon>
        <taxon>Arthropoda</taxon>
        <taxon>Hexapoda</taxon>
        <taxon>Insecta</taxon>
        <taxon>Pterygota</taxon>
        <taxon>Neoptera</taxon>
        <taxon>Endopterygota</taxon>
        <taxon>Diptera</taxon>
        <taxon>Nematocera</taxon>
        <taxon>Chironomoidea</taxon>
        <taxon>Chironomidae</taxon>
        <taxon>Chironominae</taxon>
        <taxon>Polypedilum</taxon>
        <taxon>Polypedilum</taxon>
    </lineage>
</organism>
<accession>A0A9J6CD04</accession>
<evidence type="ECO:0000256" key="2">
    <source>
        <dbReference type="ARBA" id="ARBA00022525"/>
    </source>
</evidence>
<dbReference type="InterPro" id="IPR035940">
    <property type="entry name" value="CAP_sf"/>
</dbReference>
<dbReference type="SUPFAM" id="SSF55797">
    <property type="entry name" value="PR-1-like"/>
    <property type="match status" value="1"/>
</dbReference>
<comment type="subcellular location">
    <subcellularLocation>
        <location evidence="1">Secreted</location>
    </subcellularLocation>
</comment>
<name>A0A9J6CD04_POLVA</name>
<proteinExistence type="predicted"/>
<keyword evidence="4" id="KW-1185">Reference proteome</keyword>
<gene>
    <name evidence="3" type="ORF">PVAND_009392</name>
</gene>
<evidence type="ECO:0000256" key="1">
    <source>
        <dbReference type="ARBA" id="ARBA00004613"/>
    </source>
</evidence>
<dbReference type="AlphaFoldDB" id="A0A9J6CD04"/>
<comment type="caution">
    <text evidence="3">The sequence shown here is derived from an EMBL/GenBank/DDBJ whole genome shotgun (WGS) entry which is preliminary data.</text>
</comment>
<evidence type="ECO:0000313" key="3">
    <source>
        <dbReference type="EMBL" id="KAG5679855.1"/>
    </source>
</evidence>
<dbReference type="EMBL" id="JADBJN010000001">
    <property type="protein sequence ID" value="KAG5679855.1"/>
    <property type="molecule type" value="Genomic_DNA"/>
</dbReference>
<evidence type="ECO:0000313" key="4">
    <source>
        <dbReference type="Proteomes" id="UP001107558"/>
    </source>
</evidence>